<dbReference type="InterPro" id="IPR027417">
    <property type="entry name" value="P-loop_NTPase"/>
</dbReference>
<dbReference type="AlphaFoldDB" id="A0A931FG29"/>
<keyword evidence="3 5" id="KW-0347">Helicase</keyword>
<feature type="region of interest" description="Disordered" evidence="6">
    <location>
        <begin position="173"/>
        <end position="195"/>
    </location>
</feature>
<evidence type="ECO:0000313" key="9">
    <source>
        <dbReference type="Proteomes" id="UP000657385"/>
    </source>
</evidence>
<dbReference type="InterPro" id="IPR000212">
    <property type="entry name" value="DNA_helicase_UvrD/REP"/>
</dbReference>
<keyword evidence="9" id="KW-1185">Reference proteome</keyword>
<dbReference type="PANTHER" id="PTHR11070:SF45">
    <property type="entry name" value="DNA 3'-5' HELICASE"/>
    <property type="match status" value="1"/>
</dbReference>
<dbReference type="Proteomes" id="UP000657385">
    <property type="component" value="Unassembled WGS sequence"/>
</dbReference>
<evidence type="ECO:0000256" key="1">
    <source>
        <dbReference type="ARBA" id="ARBA00022741"/>
    </source>
</evidence>
<evidence type="ECO:0000256" key="4">
    <source>
        <dbReference type="ARBA" id="ARBA00022840"/>
    </source>
</evidence>
<comment type="caution">
    <text evidence="8">The sequence shown here is derived from an EMBL/GenBank/DDBJ whole genome shotgun (WGS) entry which is preliminary data.</text>
</comment>
<gene>
    <name evidence="8" type="ORF">I2501_13565</name>
</gene>
<keyword evidence="2 5" id="KW-0378">Hydrolase</keyword>
<dbReference type="Gene3D" id="3.40.50.300">
    <property type="entry name" value="P-loop containing nucleotide triphosphate hydrolases"/>
    <property type="match status" value="2"/>
</dbReference>
<feature type="binding site" evidence="5">
    <location>
        <begin position="242"/>
        <end position="249"/>
    </location>
    <ligand>
        <name>ATP</name>
        <dbReference type="ChEBI" id="CHEBI:30616"/>
    </ligand>
</feature>
<dbReference type="InterPro" id="IPR013986">
    <property type="entry name" value="DExx_box_DNA_helicase_dom_sf"/>
</dbReference>
<dbReference type="GO" id="GO:0003677">
    <property type="term" value="F:DNA binding"/>
    <property type="evidence" value="ECO:0007669"/>
    <property type="project" value="InterPro"/>
</dbReference>
<dbReference type="Pfam" id="PF00580">
    <property type="entry name" value="UvrD-helicase"/>
    <property type="match status" value="1"/>
</dbReference>
<evidence type="ECO:0000313" key="8">
    <source>
        <dbReference type="EMBL" id="MBF9069049.1"/>
    </source>
</evidence>
<dbReference type="PANTHER" id="PTHR11070">
    <property type="entry name" value="UVRD / RECB / PCRA DNA HELICASE FAMILY MEMBER"/>
    <property type="match status" value="1"/>
</dbReference>
<protein>
    <submittedName>
        <fullName evidence="8">DEAD/DEAH box helicase</fullName>
    </submittedName>
</protein>
<dbReference type="RefSeq" id="WP_196194229.1">
    <property type="nucleotide sequence ID" value="NZ_JADPRT010000005.1"/>
</dbReference>
<organism evidence="8 9">
    <name type="scientific">Streptacidiphilus fuscans</name>
    <dbReference type="NCBI Taxonomy" id="2789292"/>
    <lineage>
        <taxon>Bacteria</taxon>
        <taxon>Bacillati</taxon>
        <taxon>Actinomycetota</taxon>
        <taxon>Actinomycetes</taxon>
        <taxon>Kitasatosporales</taxon>
        <taxon>Streptomycetaceae</taxon>
        <taxon>Streptacidiphilus</taxon>
    </lineage>
</organism>
<name>A0A931FG29_9ACTN</name>
<dbReference type="InterPro" id="IPR014016">
    <property type="entry name" value="UvrD-like_ATP-bd"/>
</dbReference>
<proteinExistence type="predicted"/>
<evidence type="ECO:0000259" key="7">
    <source>
        <dbReference type="PROSITE" id="PS51198"/>
    </source>
</evidence>
<dbReference type="PROSITE" id="PS51198">
    <property type="entry name" value="UVRD_HELICASE_ATP_BIND"/>
    <property type="match status" value="1"/>
</dbReference>
<dbReference type="SUPFAM" id="SSF52540">
    <property type="entry name" value="P-loop containing nucleoside triphosphate hydrolases"/>
    <property type="match status" value="1"/>
</dbReference>
<evidence type="ECO:0000256" key="5">
    <source>
        <dbReference type="PROSITE-ProRule" id="PRU00560"/>
    </source>
</evidence>
<dbReference type="GO" id="GO:0005829">
    <property type="term" value="C:cytosol"/>
    <property type="evidence" value="ECO:0007669"/>
    <property type="project" value="TreeGrafter"/>
</dbReference>
<sequence>MYDRRAQEQKLDRAYAAARRAVQSRWLSVAALEQSAVTQLLTLAGAQWHLLLERSWPARGGAALRADALLVGAGGVFVVAIGGKPDADGSQLHSVTRSVAKATGELGLAPVAVRALQICEAAEMNDAGEMVWRLDVRRFATALHAERRRLTSTQARLIVEQLSRAFPAHTSVPLSVDDAEDAGNTPETPDDDPGGLFDLGELRDRWMDGVLSAPIENWMTFLAQDQLALVRRNWQGPARISGPAGTGKTVVGLHRAAYLAQRTTSRVLFITYARNLPRVQSTFLHAMAPYVADRIDFRSLFGFAQEFLRHAGQTTHLNGDRARLMFNLAWAKVGRSGRLAELVPDPRYWQDEIEYVIKGRGITDFSAYAAVPRRGRGRGTVPQRTDREAVWELYEAYERLKAERTESVHDFPDVLVAARDAILRDPSLSQYSSVIVDETQDLPQVAVQFLHALVGDAPNGLLLIGDGQQSVYPGGFRLSDAGVDIRGDRGQVLRVNYRNAPEILAAALDVVADVAYEDLDDTVGRGQREVELVGHDGTVTVRRFSSLSEHDDALLHAVRTTPDQPGTAVLAPTRRAIERYAQLLRSRNIPVCLLEEYNGAAVDAVKIGSYTRAKGLDFKHVLLPCYDDSLVTSMNGSRADALDAALRERSDLARRQLFVAMTRARDTLWLGAVDRSATASGDPVALLGDRMT</sequence>
<dbReference type="Gene3D" id="1.10.10.160">
    <property type="match status" value="1"/>
</dbReference>
<reference evidence="8" key="1">
    <citation type="submission" date="2020-11" db="EMBL/GenBank/DDBJ databases">
        <title>Isolation and identification of active actinomycetes.</title>
        <authorList>
            <person name="Yu B."/>
        </authorList>
    </citation>
    <scope>NUCLEOTIDE SEQUENCE</scope>
    <source>
        <strain evidence="8">NEAU-YB345</strain>
    </source>
</reference>
<keyword evidence="4 5" id="KW-0067">ATP-binding</keyword>
<evidence type="ECO:0000256" key="6">
    <source>
        <dbReference type="SAM" id="MobiDB-lite"/>
    </source>
</evidence>
<evidence type="ECO:0000256" key="3">
    <source>
        <dbReference type="ARBA" id="ARBA00022806"/>
    </source>
</evidence>
<keyword evidence="1 5" id="KW-0547">Nucleotide-binding</keyword>
<dbReference type="GO" id="GO:0016787">
    <property type="term" value="F:hydrolase activity"/>
    <property type="evidence" value="ECO:0007669"/>
    <property type="project" value="UniProtKB-UniRule"/>
</dbReference>
<dbReference type="GO" id="GO:0000725">
    <property type="term" value="P:recombinational repair"/>
    <property type="evidence" value="ECO:0007669"/>
    <property type="project" value="TreeGrafter"/>
</dbReference>
<evidence type="ECO:0000256" key="2">
    <source>
        <dbReference type="ARBA" id="ARBA00022801"/>
    </source>
</evidence>
<dbReference type="GO" id="GO:0043138">
    <property type="term" value="F:3'-5' DNA helicase activity"/>
    <property type="evidence" value="ECO:0007669"/>
    <property type="project" value="TreeGrafter"/>
</dbReference>
<dbReference type="GO" id="GO:0005524">
    <property type="term" value="F:ATP binding"/>
    <property type="evidence" value="ECO:0007669"/>
    <property type="project" value="UniProtKB-UniRule"/>
</dbReference>
<dbReference type="EMBL" id="JADPRT010000005">
    <property type="protein sequence ID" value="MBF9069049.1"/>
    <property type="molecule type" value="Genomic_DNA"/>
</dbReference>
<accession>A0A931FG29</accession>
<feature type="domain" description="UvrD-like helicase ATP-binding" evidence="7">
    <location>
        <begin position="221"/>
        <end position="519"/>
    </location>
</feature>